<dbReference type="GO" id="GO:0000160">
    <property type="term" value="P:phosphorelay signal transduction system"/>
    <property type="evidence" value="ECO:0007669"/>
    <property type="project" value="InterPro"/>
</dbReference>
<dbReference type="EMBL" id="CP061799">
    <property type="protein sequence ID" value="QTA80600.1"/>
    <property type="molecule type" value="Genomic_DNA"/>
</dbReference>
<dbReference type="SUPFAM" id="SSF52172">
    <property type="entry name" value="CheY-like"/>
    <property type="match status" value="1"/>
</dbReference>
<evidence type="ECO:0000256" key="2">
    <source>
        <dbReference type="PROSITE-ProRule" id="PRU00169"/>
    </source>
</evidence>
<dbReference type="PANTHER" id="PTHR44591:SF3">
    <property type="entry name" value="RESPONSE REGULATORY DOMAIN-CONTAINING PROTEIN"/>
    <property type="match status" value="1"/>
</dbReference>
<feature type="modified residue" description="4-aspartylphosphate" evidence="2">
    <location>
        <position position="58"/>
    </location>
</feature>
<dbReference type="PANTHER" id="PTHR44591">
    <property type="entry name" value="STRESS RESPONSE REGULATOR PROTEIN 1"/>
    <property type="match status" value="1"/>
</dbReference>
<dbReference type="CDD" id="cd00156">
    <property type="entry name" value="REC"/>
    <property type="match status" value="1"/>
</dbReference>
<protein>
    <submittedName>
        <fullName evidence="4">Two component system response regulator</fullName>
    </submittedName>
</protein>
<dbReference type="InterPro" id="IPR011006">
    <property type="entry name" value="CheY-like_superfamily"/>
</dbReference>
<evidence type="ECO:0000256" key="1">
    <source>
        <dbReference type="ARBA" id="ARBA00022553"/>
    </source>
</evidence>
<dbReference type="KEGG" id="dli:dnl_29090"/>
<proteinExistence type="predicted"/>
<keyword evidence="1 2" id="KW-0597">Phosphoprotein</keyword>
<evidence type="ECO:0000313" key="5">
    <source>
        <dbReference type="Proteomes" id="UP000663720"/>
    </source>
</evidence>
<reference evidence="4" key="1">
    <citation type="journal article" date="2021" name="Microb. Physiol.">
        <title>Proteogenomic Insights into the Physiology of Marine, Sulfate-Reducing, Filamentous Desulfonema limicola and Desulfonema magnum.</title>
        <authorList>
            <person name="Schnaars V."/>
            <person name="Wohlbrand L."/>
            <person name="Scheve S."/>
            <person name="Hinrichs C."/>
            <person name="Reinhardt R."/>
            <person name="Rabus R."/>
        </authorList>
    </citation>
    <scope>NUCLEOTIDE SEQUENCE</scope>
    <source>
        <strain evidence="4">5ac10</strain>
    </source>
</reference>
<dbReference type="InterPro" id="IPR050595">
    <property type="entry name" value="Bact_response_regulator"/>
</dbReference>
<dbReference type="AlphaFoldDB" id="A0A975B8L7"/>
<dbReference type="RefSeq" id="WP_207692233.1">
    <property type="nucleotide sequence ID" value="NZ_CP061799.1"/>
</dbReference>
<accession>A0A975B8L7</accession>
<gene>
    <name evidence="4" type="ORF">dnl_29090</name>
</gene>
<evidence type="ECO:0000313" key="4">
    <source>
        <dbReference type="EMBL" id="QTA80600.1"/>
    </source>
</evidence>
<evidence type="ECO:0000259" key="3">
    <source>
        <dbReference type="PROSITE" id="PS50110"/>
    </source>
</evidence>
<keyword evidence="5" id="KW-1185">Reference proteome</keyword>
<dbReference type="Pfam" id="PF00072">
    <property type="entry name" value="Response_reg"/>
    <property type="match status" value="1"/>
</dbReference>
<name>A0A975B8L7_9BACT</name>
<dbReference type="Proteomes" id="UP000663720">
    <property type="component" value="Chromosome"/>
</dbReference>
<dbReference type="PROSITE" id="PS50110">
    <property type="entry name" value="RESPONSE_REGULATORY"/>
    <property type="match status" value="1"/>
</dbReference>
<sequence>MKKKINILIVEDNPDDFFLLKEILESSDEAEFEIFHEYGIEKAKTAAKNNQIDAAIIDLSLPDSFGIDTFFTFHKLFPLIPVVIMTGSRDHELALEIVKKGAQDYLFKGDLSAASIVRTLRYAIERQHLTTKLKDALEQVKQLKGMLPICSSCKKIRDDKGYWQQIEAYISKHSDATFTHGICPCCIQELYPEFVNEKK</sequence>
<feature type="domain" description="Response regulatory" evidence="3">
    <location>
        <begin position="6"/>
        <end position="123"/>
    </location>
</feature>
<dbReference type="Gene3D" id="3.40.50.2300">
    <property type="match status" value="1"/>
</dbReference>
<dbReference type="InterPro" id="IPR001789">
    <property type="entry name" value="Sig_transdc_resp-reg_receiver"/>
</dbReference>
<organism evidence="4 5">
    <name type="scientific">Desulfonema limicola</name>
    <dbReference type="NCBI Taxonomy" id="45656"/>
    <lineage>
        <taxon>Bacteria</taxon>
        <taxon>Pseudomonadati</taxon>
        <taxon>Thermodesulfobacteriota</taxon>
        <taxon>Desulfobacteria</taxon>
        <taxon>Desulfobacterales</taxon>
        <taxon>Desulfococcaceae</taxon>
        <taxon>Desulfonema</taxon>
    </lineage>
</organism>
<dbReference type="SMART" id="SM00448">
    <property type="entry name" value="REC"/>
    <property type="match status" value="1"/>
</dbReference>